<dbReference type="AlphaFoldDB" id="T1JEX3"/>
<organism evidence="3 4">
    <name type="scientific">Strigamia maritima</name>
    <name type="common">European centipede</name>
    <name type="synonym">Geophilus maritimus</name>
    <dbReference type="NCBI Taxonomy" id="126957"/>
    <lineage>
        <taxon>Eukaryota</taxon>
        <taxon>Metazoa</taxon>
        <taxon>Ecdysozoa</taxon>
        <taxon>Arthropoda</taxon>
        <taxon>Myriapoda</taxon>
        <taxon>Chilopoda</taxon>
        <taxon>Pleurostigmophora</taxon>
        <taxon>Geophilomorpha</taxon>
        <taxon>Linotaeniidae</taxon>
        <taxon>Strigamia</taxon>
    </lineage>
</organism>
<dbReference type="CDD" id="cd04496">
    <property type="entry name" value="SSB_OBF"/>
    <property type="match status" value="2"/>
</dbReference>
<dbReference type="GO" id="GO:0042645">
    <property type="term" value="C:mitochondrial nucleoid"/>
    <property type="evidence" value="ECO:0007669"/>
    <property type="project" value="TreeGrafter"/>
</dbReference>
<dbReference type="Gene3D" id="2.40.50.140">
    <property type="entry name" value="Nucleic acid-binding proteins"/>
    <property type="match status" value="2"/>
</dbReference>
<dbReference type="InterPro" id="IPR011344">
    <property type="entry name" value="ssDNA-bd"/>
</dbReference>
<dbReference type="GO" id="GO:0003697">
    <property type="term" value="F:single-stranded DNA binding"/>
    <property type="evidence" value="ECO:0007669"/>
    <property type="project" value="InterPro"/>
</dbReference>
<protein>
    <recommendedName>
        <fullName evidence="5">Single-stranded DNA-binding protein</fullName>
    </recommendedName>
</protein>
<dbReference type="NCBIfam" id="TIGR00621">
    <property type="entry name" value="ssb"/>
    <property type="match status" value="2"/>
</dbReference>
<keyword evidence="1 2" id="KW-0238">DNA-binding</keyword>
<dbReference type="SUPFAM" id="SSF50249">
    <property type="entry name" value="Nucleic acid-binding proteins"/>
    <property type="match status" value="2"/>
</dbReference>
<dbReference type="PANTHER" id="PTHR10302">
    <property type="entry name" value="SINGLE-STRANDED DNA-BINDING PROTEIN"/>
    <property type="match status" value="1"/>
</dbReference>
<dbReference type="PROSITE" id="PS50935">
    <property type="entry name" value="SSB"/>
    <property type="match status" value="2"/>
</dbReference>
<dbReference type="InterPro" id="IPR000424">
    <property type="entry name" value="Primosome_PriB/ssb"/>
</dbReference>
<evidence type="ECO:0008006" key="5">
    <source>
        <dbReference type="Google" id="ProtNLM"/>
    </source>
</evidence>
<dbReference type="HAMAP" id="MF_00984">
    <property type="entry name" value="SSB"/>
    <property type="match status" value="1"/>
</dbReference>
<evidence type="ECO:0000313" key="3">
    <source>
        <dbReference type="EnsemblMetazoa" id="SMAR012376-PA"/>
    </source>
</evidence>
<dbReference type="HOGENOM" id="CLU_1135917_0_0_1"/>
<dbReference type="PANTHER" id="PTHR10302:SF0">
    <property type="entry name" value="SINGLE-STRANDED DNA-BINDING PROTEIN, MITOCHONDRIAL"/>
    <property type="match status" value="1"/>
</dbReference>
<dbReference type="EMBL" id="JH432130">
    <property type="status" value="NOT_ANNOTATED_CDS"/>
    <property type="molecule type" value="Genomic_DNA"/>
</dbReference>
<dbReference type="eggNOG" id="KOG1653">
    <property type="taxonomic scope" value="Eukaryota"/>
</dbReference>
<dbReference type="Pfam" id="PF00436">
    <property type="entry name" value="SSB"/>
    <property type="match status" value="2"/>
</dbReference>
<name>T1JEX3_STRMM</name>
<dbReference type="EnsemblMetazoa" id="SMAR012376-RA">
    <property type="protein sequence ID" value="SMAR012376-PA"/>
    <property type="gene ID" value="SMAR012376"/>
</dbReference>
<evidence type="ECO:0000256" key="2">
    <source>
        <dbReference type="PROSITE-ProRule" id="PRU00252"/>
    </source>
</evidence>
<dbReference type="InterPro" id="IPR012340">
    <property type="entry name" value="NA-bd_OB-fold"/>
</dbReference>
<reference evidence="3" key="2">
    <citation type="submission" date="2015-02" db="UniProtKB">
        <authorList>
            <consortium name="EnsemblMetazoa"/>
        </authorList>
    </citation>
    <scope>IDENTIFICATION</scope>
</reference>
<sequence>MAALRAGFQKTVRFIGPIKRFYVTDDAAWKNAPSINQVFLLGRVGSGPQSRGTEQNPVTVFTMATNTTFKDMNGDFKQRTEWHRVSVFKPHLRENVYNYLNKGQRCFVQGKIGYGQVTDATGTTRNTTTVFAGLNKVTLMGRAGNKPVRQGTDKKATVFNLATNSIEMDENGEMKKRTDWHRIAVFKPHLQESVYNYLQKGQRCLVQGQLTYGEVKDFAGVSHPSTTIFAEQVVLLLPRKKKEDD</sequence>
<dbReference type="Proteomes" id="UP000014500">
    <property type="component" value="Unassembled WGS sequence"/>
</dbReference>
<reference evidence="4" key="1">
    <citation type="submission" date="2011-05" db="EMBL/GenBank/DDBJ databases">
        <authorList>
            <person name="Richards S.R."/>
            <person name="Qu J."/>
            <person name="Jiang H."/>
            <person name="Jhangiani S.N."/>
            <person name="Agravi P."/>
            <person name="Goodspeed R."/>
            <person name="Gross S."/>
            <person name="Mandapat C."/>
            <person name="Jackson L."/>
            <person name="Mathew T."/>
            <person name="Pu L."/>
            <person name="Thornton R."/>
            <person name="Saada N."/>
            <person name="Wilczek-Boney K.B."/>
            <person name="Lee S."/>
            <person name="Kovar C."/>
            <person name="Wu Y."/>
            <person name="Scherer S.E."/>
            <person name="Worley K.C."/>
            <person name="Muzny D.M."/>
            <person name="Gibbs R."/>
        </authorList>
    </citation>
    <scope>NUCLEOTIDE SEQUENCE</scope>
    <source>
        <strain evidence="4">Brora</strain>
    </source>
</reference>
<accession>T1JEX3</accession>
<dbReference type="GO" id="GO:0006264">
    <property type="term" value="P:mitochondrial DNA replication"/>
    <property type="evidence" value="ECO:0007669"/>
    <property type="project" value="TreeGrafter"/>
</dbReference>
<proteinExistence type="inferred from homology"/>
<keyword evidence="4" id="KW-1185">Reference proteome</keyword>
<dbReference type="STRING" id="126957.T1JEX3"/>
<evidence type="ECO:0000256" key="1">
    <source>
        <dbReference type="ARBA" id="ARBA00023125"/>
    </source>
</evidence>
<evidence type="ECO:0000313" key="4">
    <source>
        <dbReference type="Proteomes" id="UP000014500"/>
    </source>
</evidence>